<sequence length="144" mass="15914">MITPWRSALSYAAIVTLASLAVGQVVSILYFALDFDAWAKEAFRSPDQLVFPAAAIAVLTGVRMRLPALSRWRTAVIDTSLYTFVLLVVEITRAAVAGDEQPVDWGFLMLIVAMYNLQLPAALGLSAWRYERLVPVVSVRARGW</sequence>
<feature type="transmembrane region" description="Helical" evidence="1">
    <location>
        <begin position="75"/>
        <end position="95"/>
    </location>
</feature>
<feature type="transmembrane region" description="Helical" evidence="1">
    <location>
        <begin position="49"/>
        <end position="66"/>
    </location>
</feature>
<keyword evidence="1" id="KW-0472">Membrane</keyword>
<keyword evidence="3" id="KW-1185">Reference proteome</keyword>
<keyword evidence="1" id="KW-0812">Transmembrane</keyword>
<protein>
    <recommendedName>
        <fullName evidence="4">Rod shape-determining protein MreD</fullName>
    </recommendedName>
</protein>
<comment type="caution">
    <text evidence="2">The sequence shown here is derived from an EMBL/GenBank/DDBJ whole genome shotgun (WGS) entry which is preliminary data.</text>
</comment>
<keyword evidence="1" id="KW-1133">Transmembrane helix</keyword>
<name>A0A101V1W5_9ACTN</name>
<evidence type="ECO:0000313" key="3">
    <source>
        <dbReference type="Proteomes" id="UP000053260"/>
    </source>
</evidence>
<dbReference type="Proteomes" id="UP000053260">
    <property type="component" value="Unassembled WGS sequence"/>
</dbReference>
<organism evidence="2 3">
    <name type="scientific">Streptomyces dysideae</name>
    <dbReference type="NCBI Taxonomy" id="909626"/>
    <lineage>
        <taxon>Bacteria</taxon>
        <taxon>Bacillati</taxon>
        <taxon>Actinomycetota</taxon>
        <taxon>Actinomycetes</taxon>
        <taxon>Kitasatosporales</taxon>
        <taxon>Streptomycetaceae</taxon>
        <taxon>Streptomyces</taxon>
    </lineage>
</organism>
<accession>A0A101V1W5</accession>
<evidence type="ECO:0000313" key="2">
    <source>
        <dbReference type="EMBL" id="KUO20994.1"/>
    </source>
</evidence>
<dbReference type="RefSeq" id="WP_067019371.1">
    <property type="nucleotide sequence ID" value="NZ_KQ949079.1"/>
</dbReference>
<proteinExistence type="predicted"/>
<feature type="transmembrane region" description="Helical" evidence="1">
    <location>
        <begin position="12"/>
        <end position="33"/>
    </location>
</feature>
<dbReference type="AlphaFoldDB" id="A0A101V1W5"/>
<gene>
    <name evidence="2" type="ORF">AQJ91_11830</name>
</gene>
<evidence type="ECO:0000256" key="1">
    <source>
        <dbReference type="SAM" id="Phobius"/>
    </source>
</evidence>
<dbReference type="STRING" id="909626.AQJ91_11830"/>
<dbReference type="EMBL" id="LMXB01000028">
    <property type="protein sequence ID" value="KUO20994.1"/>
    <property type="molecule type" value="Genomic_DNA"/>
</dbReference>
<reference evidence="2 3" key="1">
    <citation type="submission" date="2015-10" db="EMBL/GenBank/DDBJ databases">
        <title>Draft genome sequence of Streptomyces sp. RV15, isolated from a marine sponge.</title>
        <authorList>
            <person name="Ruckert C."/>
            <person name="Abdelmohsen U.R."/>
            <person name="Winkler A."/>
            <person name="Hentschel U."/>
            <person name="Kalinowski J."/>
            <person name="Kampfer P."/>
            <person name="Glaeser S."/>
        </authorList>
    </citation>
    <scope>NUCLEOTIDE SEQUENCE [LARGE SCALE GENOMIC DNA]</scope>
    <source>
        <strain evidence="2 3">RV15</strain>
    </source>
</reference>
<feature type="transmembrane region" description="Helical" evidence="1">
    <location>
        <begin position="107"/>
        <end position="128"/>
    </location>
</feature>
<dbReference type="OrthoDB" id="4216733at2"/>
<evidence type="ECO:0008006" key="4">
    <source>
        <dbReference type="Google" id="ProtNLM"/>
    </source>
</evidence>